<evidence type="ECO:0008006" key="5">
    <source>
        <dbReference type="Google" id="ProtNLM"/>
    </source>
</evidence>
<gene>
    <name evidence="3" type="ORF">PCOR1329_LOCUS6274</name>
</gene>
<reference evidence="3" key="1">
    <citation type="submission" date="2023-10" db="EMBL/GenBank/DDBJ databases">
        <authorList>
            <person name="Chen Y."/>
            <person name="Shah S."/>
            <person name="Dougan E. K."/>
            <person name="Thang M."/>
            <person name="Chan C."/>
        </authorList>
    </citation>
    <scope>NUCLEOTIDE SEQUENCE [LARGE SCALE GENOMIC DNA]</scope>
</reference>
<evidence type="ECO:0000256" key="1">
    <source>
        <dbReference type="SAM" id="MobiDB-lite"/>
    </source>
</evidence>
<organism evidence="3 4">
    <name type="scientific">Prorocentrum cordatum</name>
    <dbReference type="NCBI Taxonomy" id="2364126"/>
    <lineage>
        <taxon>Eukaryota</taxon>
        <taxon>Sar</taxon>
        <taxon>Alveolata</taxon>
        <taxon>Dinophyceae</taxon>
        <taxon>Prorocentrales</taxon>
        <taxon>Prorocentraceae</taxon>
        <taxon>Prorocentrum</taxon>
    </lineage>
</organism>
<protein>
    <recommendedName>
        <fullName evidence="5">Amine oxidase</fullName>
    </recommendedName>
</protein>
<evidence type="ECO:0000256" key="2">
    <source>
        <dbReference type="SAM" id="SignalP"/>
    </source>
</evidence>
<dbReference type="EMBL" id="CAUYUJ010001672">
    <property type="protein sequence ID" value="CAK0797094.1"/>
    <property type="molecule type" value="Genomic_DNA"/>
</dbReference>
<feature type="region of interest" description="Disordered" evidence="1">
    <location>
        <begin position="130"/>
        <end position="171"/>
    </location>
</feature>
<evidence type="ECO:0000313" key="3">
    <source>
        <dbReference type="EMBL" id="CAK0797094.1"/>
    </source>
</evidence>
<comment type="caution">
    <text evidence="3">The sequence shown here is derived from an EMBL/GenBank/DDBJ whole genome shotgun (WGS) entry which is preliminary data.</text>
</comment>
<keyword evidence="2" id="KW-0732">Signal</keyword>
<evidence type="ECO:0000313" key="4">
    <source>
        <dbReference type="Proteomes" id="UP001189429"/>
    </source>
</evidence>
<feature type="non-terminal residue" evidence="3">
    <location>
        <position position="1"/>
    </location>
</feature>
<dbReference type="InterPro" id="IPR021275">
    <property type="entry name" value="DUF2854"/>
</dbReference>
<dbReference type="PANTHER" id="PTHR35551">
    <property type="match status" value="1"/>
</dbReference>
<dbReference type="Proteomes" id="UP001189429">
    <property type="component" value="Unassembled WGS sequence"/>
</dbReference>
<feature type="signal peptide" evidence="2">
    <location>
        <begin position="1"/>
        <end position="18"/>
    </location>
</feature>
<sequence>VLLLGLALFYAELQPVEVEFRNGATEEFWNEKQTPTMLKVFNDTTRHRYGDDAHLDSSLKALGLTVSKGRYPQMKSIIISKTEDEELEFTMTFVSKDVPFTTWSDPAKLISFDRFFGPGIWSSVYKVSGETGEEDRRPEADDWHPTSRLEAQEGEGRGREPGVAASAGRAA</sequence>
<accession>A0ABN9PV27</accession>
<dbReference type="Pfam" id="PF11016">
    <property type="entry name" value="DUF2854"/>
    <property type="match status" value="1"/>
</dbReference>
<feature type="compositionally biased region" description="Basic and acidic residues" evidence="1">
    <location>
        <begin position="134"/>
        <end position="160"/>
    </location>
</feature>
<feature type="chain" id="PRO_5045633916" description="Amine oxidase" evidence="2">
    <location>
        <begin position="19"/>
        <end position="171"/>
    </location>
</feature>
<name>A0ABN9PV27_9DINO</name>
<dbReference type="PANTHER" id="PTHR35551:SF1">
    <property type="entry name" value="ACCLIMATION OF PHOTOSYNTHESIS TO ENVIRONMENT"/>
    <property type="match status" value="1"/>
</dbReference>
<proteinExistence type="predicted"/>
<keyword evidence="4" id="KW-1185">Reference proteome</keyword>